<evidence type="ECO:0000256" key="7">
    <source>
        <dbReference type="ARBA" id="ARBA00022786"/>
    </source>
</evidence>
<feature type="compositionally biased region" description="Basic residues" evidence="10">
    <location>
        <begin position="265"/>
        <end position="274"/>
    </location>
</feature>
<keyword evidence="7" id="KW-0833">Ubl conjugation pathway</keyword>
<dbReference type="GO" id="GO:0008270">
    <property type="term" value="F:zinc ion binding"/>
    <property type="evidence" value="ECO:0007669"/>
    <property type="project" value="UniProtKB-KW"/>
</dbReference>
<comment type="catalytic activity">
    <reaction evidence="1">
        <text>[E2 ubiquitin-conjugating enzyme]-S-ubiquitinyl-L-cysteine + [acceptor protein]-L-lysine = [E2 ubiquitin-conjugating enzyme]-L-cysteine + [acceptor protein]-N(6)-ubiquitinyl-L-lysine.</text>
        <dbReference type="EC" id="2.3.2.31"/>
    </reaction>
</comment>
<keyword evidence="3" id="KW-0808">Transferase</keyword>
<protein>
    <recommendedName>
        <fullName evidence="2">RBR-type E3 ubiquitin transferase</fullName>
        <ecNumber evidence="2">2.3.2.31</ecNumber>
    </recommendedName>
</protein>
<feature type="region of interest" description="Disordered" evidence="10">
    <location>
        <begin position="258"/>
        <end position="288"/>
    </location>
</feature>
<evidence type="ECO:0000256" key="2">
    <source>
        <dbReference type="ARBA" id="ARBA00012251"/>
    </source>
</evidence>
<evidence type="ECO:0000256" key="1">
    <source>
        <dbReference type="ARBA" id="ARBA00001798"/>
    </source>
</evidence>
<dbReference type="Proteomes" id="UP001347796">
    <property type="component" value="Unassembled WGS sequence"/>
</dbReference>
<feature type="compositionally biased region" description="Polar residues" evidence="10">
    <location>
        <begin position="275"/>
        <end position="285"/>
    </location>
</feature>
<dbReference type="InterPro" id="IPR001841">
    <property type="entry name" value="Znf_RING"/>
</dbReference>
<sequence length="913" mass="105040">MVRKIYRGGVSTGNTLRVSNSRFLQQYASEAGITCSVSDVPDEAKIKEAKFLDQNGVFYSLNKKRRWLLPDLIKEEIATSLSECECKVSLLELHKLNKPNNCVGYFVNKGHTRCVLPNKTTYLNRKSVVKVNDRPKKRHNRNIYRRGGNHNDIILPEEDGPSVEYNVVYPGSLESAISDPRTLLTEYSKNNTWEQASKNRGKKQRRLLKTTEDEINSVESDLDFIQNVCEVDEKVSEEVYANSGTTSRLYDFFQRARHAGNGTSTKKKPKRKRNNSQNPAVSANPENKRKHLKLLHEEYLSKQTPGDGEDIEPYYTKKTLTESLAIPVDVILPKYEVESSYLENKFANNICFVECHPRKFTIDITENIKKQLKHSQNFKRTILQKLDLTSFVVFAFKKNYDNNHDIYRVHLNMATHISTVRIKTLFDMIFTNMDDVLNRCFVYFDTLPPESFLLKDVVEINYTPTVDFNNIRPYVQMKSNSIFPETLTLTKSSIENHEAVDFEWVLADDLEERCCNVCFENISTESCISSTSLLSCGHAFCDDCWREHLLNNFRAGLQKCLCPEYDCNTEVDVWTMVTLVNIRDIKRRQTRKITDDIDNSSLTLKWCPNKRCGRILQNLNTPDDSGMTVVCKCGRDVCFSCTREGHWPASCEQFAFYFNKLNAFGHDVLSLNDTVPAIQVYGKHCPKCNKFIEKNGGCPSMVCVCGASFCWSCVKLWSEHTSRDNCYSKKDSEGTQKKIIRHIEREVTGDLNPAESKLYHMALANRTERQSQKIKHLQSKVDEYKCRVKCWMVKNNISNCDLGLKDPHNSIDDFLKAMINLKIELNYVSEFCFVILDSERDKKSRPIQSIRFAAHRLQVLSERLYDLLCNGNLSHLKNISQLLSMRDTAISSIMSVSALVCKYRRVSKKSAEV</sequence>
<evidence type="ECO:0000256" key="6">
    <source>
        <dbReference type="ARBA" id="ARBA00022771"/>
    </source>
</evidence>
<evidence type="ECO:0000259" key="11">
    <source>
        <dbReference type="PROSITE" id="PS50089"/>
    </source>
</evidence>
<keyword evidence="4" id="KW-0479">Metal-binding</keyword>
<keyword evidence="6 9" id="KW-0863">Zinc-finger</keyword>
<evidence type="ECO:0000256" key="9">
    <source>
        <dbReference type="PROSITE-ProRule" id="PRU00175"/>
    </source>
</evidence>
<name>A0AAN8KGU1_PATCE</name>
<evidence type="ECO:0000259" key="12">
    <source>
        <dbReference type="PROSITE" id="PS51873"/>
    </source>
</evidence>
<dbReference type="SMART" id="SM00647">
    <property type="entry name" value="IBR"/>
    <property type="match status" value="2"/>
</dbReference>
<dbReference type="GO" id="GO:0016567">
    <property type="term" value="P:protein ubiquitination"/>
    <property type="evidence" value="ECO:0007669"/>
    <property type="project" value="InterPro"/>
</dbReference>
<dbReference type="PROSITE" id="PS50089">
    <property type="entry name" value="ZF_RING_2"/>
    <property type="match status" value="1"/>
</dbReference>
<evidence type="ECO:0000256" key="3">
    <source>
        <dbReference type="ARBA" id="ARBA00022679"/>
    </source>
</evidence>
<dbReference type="InterPro" id="IPR044066">
    <property type="entry name" value="TRIAD_supradom"/>
</dbReference>
<dbReference type="PANTHER" id="PTHR11685">
    <property type="entry name" value="RBR FAMILY RING FINGER AND IBR DOMAIN-CONTAINING"/>
    <property type="match status" value="1"/>
</dbReference>
<accession>A0AAN8KGU1</accession>
<feature type="domain" description="RING-type" evidence="12">
    <location>
        <begin position="511"/>
        <end position="732"/>
    </location>
</feature>
<dbReference type="EMBL" id="JAZGQO010000001">
    <property type="protein sequence ID" value="KAK6195801.1"/>
    <property type="molecule type" value="Genomic_DNA"/>
</dbReference>
<dbReference type="PROSITE" id="PS51873">
    <property type="entry name" value="TRIAD"/>
    <property type="match status" value="1"/>
</dbReference>
<feature type="domain" description="RING-type" evidence="11">
    <location>
        <begin position="515"/>
        <end position="563"/>
    </location>
</feature>
<dbReference type="InterPro" id="IPR002867">
    <property type="entry name" value="IBR_dom"/>
</dbReference>
<evidence type="ECO:0000256" key="5">
    <source>
        <dbReference type="ARBA" id="ARBA00022737"/>
    </source>
</evidence>
<dbReference type="InterPro" id="IPR013083">
    <property type="entry name" value="Znf_RING/FYVE/PHD"/>
</dbReference>
<comment type="caution">
    <text evidence="13">The sequence shown here is derived from an EMBL/GenBank/DDBJ whole genome shotgun (WGS) entry which is preliminary data.</text>
</comment>
<organism evidence="13 14">
    <name type="scientific">Patella caerulea</name>
    <name type="common">Rayed Mediterranean limpet</name>
    <dbReference type="NCBI Taxonomy" id="87958"/>
    <lineage>
        <taxon>Eukaryota</taxon>
        <taxon>Metazoa</taxon>
        <taxon>Spiralia</taxon>
        <taxon>Lophotrochozoa</taxon>
        <taxon>Mollusca</taxon>
        <taxon>Gastropoda</taxon>
        <taxon>Patellogastropoda</taxon>
        <taxon>Patelloidea</taxon>
        <taxon>Patellidae</taxon>
        <taxon>Patella</taxon>
    </lineage>
</organism>
<evidence type="ECO:0000256" key="10">
    <source>
        <dbReference type="SAM" id="MobiDB-lite"/>
    </source>
</evidence>
<evidence type="ECO:0000313" key="13">
    <source>
        <dbReference type="EMBL" id="KAK6195801.1"/>
    </source>
</evidence>
<gene>
    <name evidence="13" type="ORF">SNE40_001156</name>
</gene>
<evidence type="ECO:0000256" key="8">
    <source>
        <dbReference type="ARBA" id="ARBA00022833"/>
    </source>
</evidence>
<keyword evidence="5" id="KW-0677">Repeat</keyword>
<dbReference type="GO" id="GO:0061630">
    <property type="term" value="F:ubiquitin protein ligase activity"/>
    <property type="evidence" value="ECO:0007669"/>
    <property type="project" value="UniProtKB-EC"/>
</dbReference>
<dbReference type="EC" id="2.3.2.31" evidence="2"/>
<reference evidence="13 14" key="1">
    <citation type="submission" date="2024-01" db="EMBL/GenBank/DDBJ databases">
        <title>The genome of the rayed Mediterranean limpet Patella caerulea (Linnaeus, 1758).</title>
        <authorList>
            <person name="Anh-Thu Weber A."/>
            <person name="Halstead-Nussloch G."/>
        </authorList>
    </citation>
    <scope>NUCLEOTIDE SEQUENCE [LARGE SCALE GENOMIC DNA]</scope>
    <source>
        <strain evidence="13">AATW-2023a</strain>
        <tissue evidence="13">Whole specimen</tissue>
    </source>
</reference>
<dbReference type="Pfam" id="PF01485">
    <property type="entry name" value="IBR"/>
    <property type="match status" value="2"/>
</dbReference>
<dbReference type="Gene3D" id="3.30.40.10">
    <property type="entry name" value="Zinc/RING finger domain, C3HC4 (zinc finger)"/>
    <property type="match status" value="1"/>
</dbReference>
<evidence type="ECO:0000256" key="4">
    <source>
        <dbReference type="ARBA" id="ARBA00022723"/>
    </source>
</evidence>
<keyword evidence="8" id="KW-0862">Zinc</keyword>
<dbReference type="AlphaFoldDB" id="A0AAN8KGU1"/>
<proteinExistence type="predicted"/>
<evidence type="ECO:0000313" key="14">
    <source>
        <dbReference type="Proteomes" id="UP001347796"/>
    </source>
</evidence>
<dbReference type="SUPFAM" id="SSF57850">
    <property type="entry name" value="RING/U-box"/>
    <property type="match status" value="3"/>
</dbReference>
<dbReference type="Gene3D" id="1.20.120.1750">
    <property type="match status" value="1"/>
</dbReference>
<keyword evidence="14" id="KW-1185">Reference proteome</keyword>
<dbReference type="InterPro" id="IPR031127">
    <property type="entry name" value="E3_UB_ligase_RBR"/>
</dbReference>